<dbReference type="EC" id="2.3.1.275" evidence="10"/>
<comment type="pathway">
    <text evidence="10">Lipid metabolism; phospholipid metabolism.</text>
</comment>
<dbReference type="EMBL" id="CP088155">
    <property type="protein sequence ID" value="WYM97460.1"/>
    <property type="molecule type" value="Genomic_DNA"/>
</dbReference>
<keyword evidence="1 10" id="KW-1003">Cell membrane</keyword>
<feature type="transmembrane region" description="Helical" evidence="10">
    <location>
        <begin position="185"/>
        <end position="204"/>
    </location>
</feature>
<evidence type="ECO:0000256" key="7">
    <source>
        <dbReference type="ARBA" id="ARBA00023136"/>
    </source>
</evidence>
<evidence type="ECO:0000256" key="6">
    <source>
        <dbReference type="ARBA" id="ARBA00023098"/>
    </source>
</evidence>
<keyword evidence="8 10" id="KW-0594">Phospholipid biosynthesis</keyword>
<evidence type="ECO:0000256" key="4">
    <source>
        <dbReference type="ARBA" id="ARBA00022692"/>
    </source>
</evidence>
<comment type="subunit">
    <text evidence="10">Probably interacts with PlsX.</text>
</comment>
<feature type="transmembrane region" description="Helical" evidence="10">
    <location>
        <begin position="91"/>
        <end position="111"/>
    </location>
</feature>
<comment type="similarity">
    <text evidence="10">Belongs to the PlsY family.</text>
</comment>
<dbReference type="HAMAP" id="MF_01043">
    <property type="entry name" value="PlsY"/>
    <property type="match status" value="1"/>
</dbReference>
<evidence type="ECO:0000256" key="10">
    <source>
        <dbReference type="HAMAP-Rule" id="MF_01043"/>
    </source>
</evidence>
<keyword evidence="7 10" id="KW-0472">Membrane</keyword>
<dbReference type="NCBIfam" id="TIGR00023">
    <property type="entry name" value="glycerol-3-phosphate 1-O-acyltransferase PlsY"/>
    <property type="match status" value="1"/>
</dbReference>
<comment type="catalytic activity">
    <reaction evidence="10">
        <text>an acyl phosphate + sn-glycerol 3-phosphate = a 1-acyl-sn-glycero-3-phosphate + phosphate</text>
        <dbReference type="Rhea" id="RHEA:34075"/>
        <dbReference type="ChEBI" id="CHEBI:43474"/>
        <dbReference type="ChEBI" id="CHEBI:57597"/>
        <dbReference type="ChEBI" id="CHEBI:57970"/>
        <dbReference type="ChEBI" id="CHEBI:59918"/>
        <dbReference type="EC" id="2.3.1.275"/>
    </reaction>
</comment>
<dbReference type="PANTHER" id="PTHR30309">
    <property type="entry name" value="INNER MEMBRANE PROTEIN YGIH"/>
    <property type="match status" value="1"/>
</dbReference>
<sequence>MIGKYIWVNLIFLLIGYVIGSINISILLSRKKGDDIRNHGSGNAGTTNALRNYGHKFAILVFLFDLFKSYIPIMILFLLKLYLSNTNFFKFVYPIIIGLGVLIGHIFPIFFKFKGGKGVATFFGIIFAFNILLFITFLIIYLSLLLITKIVSISSVLSTTTTSLLSLINIFYIDVFGFVQINTAWPVHGIMIVFCAILIMFMHVPNYIKLANKEENKLKFLQ</sequence>
<evidence type="ECO:0000256" key="9">
    <source>
        <dbReference type="ARBA" id="ARBA00023264"/>
    </source>
</evidence>
<proteinExistence type="inferred from homology"/>
<evidence type="ECO:0000313" key="11">
    <source>
        <dbReference type="EMBL" id="WYM97460.1"/>
    </source>
</evidence>
<keyword evidence="12" id="KW-1185">Reference proteome</keyword>
<dbReference type="InterPro" id="IPR003811">
    <property type="entry name" value="G3P_acylTferase_PlsY"/>
</dbReference>
<evidence type="ECO:0000256" key="8">
    <source>
        <dbReference type="ARBA" id="ARBA00023209"/>
    </source>
</evidence>
<organism evidence="11 12">
    <name type="scientific">Metamycoplasma faucium</name>
    <dbReference type="NCBI Taxonomy" id="56142"/>
    <lineage>
        <taxon>Bacteria</taxon>
        <taxon>Bacillati</taxon>
        <taxon>Mycoplasmatota</taxon>
        <taxon>Mycoplasmoidales</taxon>
        <taxon>Metamycoplasmataceae</taxon>
        <taxon>Metamycoplasma</taxon>
    </lineage>
</organism>
<dbReference type="GO" id="GO:0004366">
    <property type="term" value="F:glycerol-3-phosphate O-acyltransferase activity"/>
    <property type="evidence" value="ECO:0007669"/>
    <property type="project" value="UniProtKB-EC"/>
</dbReference>
<feature type="transmembrane region" description="Helical" evidence="10">
    <location>
        <begin position="150"/>
        <end position="173"/>
    </location>
</feature>
<keyword evidence="4 10" id="KW-0812">Transmembrane</keyword>
<feature type="transmembrane region" description="Helical" evidence="10">
    <location>
        <begin position="6"/>
        <end position="28"/>
    </location>
</feature>
<accession>A0ABZ2TLY1</accession>
<protein>
    <recommendedName>
        <fullName evidence="10">Glycerol-3-phosphate acyltransferase</fullName>
    </recommendedName>
    <alternativeName>
        <fullName evidence="10">Acyl-PO4 G3P acyltransferase</fullName>
    </alternativeName>
    <alternativeName>
        <fullName evidence="10">Acyl-phosphate--glycerol-3-phosphate acyltransferase</fullName>
    </alternativeName>
    <alternativeName>
        <fullName evidence="10">G3P acyltransferase</fullName>
        <shortName evidence="10">GPAT</shortName>
        <ecNumber evidence="10">2.3.1.275</ecNumber>
    </alternativeName>
    <alternativeName>
        <fullName evidence="10">Lysophosphatidic acid synthase</fullName>
        <shortName evidence="10">LPA synthase</shortName>
    </alternativeName>
</protein>
<keyword evidence="5 10" id="KW-1133">Transmembrane helix</keyword>
<name>A0ABZ2TLY1_9BACT</name>
<evidence type="ECO:0000313" key="12">
    <source>
        <dbReference type="Proteomes" id="UP001622612"/>
    </source>
</evidence>
<dbReference type="SMART" id="SM01207">
    <property type="entry name" value="G3P_acyltransf"/>
    <property type="match status" value="1"/>
</dbReference>
<evidence type="ECO:0000256" key="1">
    <source>
        <dbReference type="ARBA" id="ARBA00022475"/>
    </source>
</evidence>
<gene>
    <name evidence="10 11" type="primary">plsY</name>
    <name evidence="11" type="ORF">LQ356_00985</name>
</gene>
<keyword evidence="2 10" id="KW-0444">Lipid biosynthesis</keyword>
<dbReference type="Proteomes" id="UP001622612">
    <property type="component" value="Chromosome"/>
</dbReference>
<feature type="transmembrane region" description="Helical" evidence="10">
    <location>
        <begin position="118"/>
        <end position="144"/>
    </location>
</feature>
<evidence type="ECO:0000256" key="5">
    <source>
        <dbReference type="ARBA" id="ARBA00022989"/>
    </source>
</evidence>
<dbReference type="RefSeq" id="WP_405311918.1">
    <property type="nucleotide sequence ID" value="NZ_CP088155.1"/>
</dbReference>
<reference evidence="11" key="1">
    <citation type="submission" date="2021-11" db="EMBL/GenBank/DDBJ databases">
        <title>The first genome sequence of unculturable Mycoplasma faucium obtained by de novo assembly of metagenomic reads.</title>
        <authorList>
            <person name="Sabat A.J."/>
            <person name="Bathoorn E."/>
            <person name="Akkerboom V."/>
            <person name="Friedrich A.W."/>
        </authorList>
    </citation>
    <scope>NUCLEOTIDE SEQUENCE [LARGE SCALE GENOMIC DNA]</scope>
    <source>
        <strain evidence="11">UMCG-MFM1</strain>
    </source>
</reference>
<evidence type="ECO:0000256" key="2">
    <source>
        <dbReference type="ARBA" id="ARBA00022516"/>
    </source>
</evidence>
<evidence type="ECO:0000256" key="3">
    <source>
        <dbReference type="ARBA" id="ARBA00022679"/>
    </source>
</evidence>
<keyword evidence="3 10" id="KW-0808">Transferase</keyword>
<feature type="transmembrane region" description="Helical" evidence="10">
    <location>
        <begin position="57"/>
        <end position="79"/>
    </location>
</feature>
<comment type="function">
    <text evidence="10">Catalyzes the transfer of an acyl group from acyl-phosphate (acyl-PO(4)) to glycerol-3-phosphate (G3P) to form lysophosphatidic acid (LPA). This enzyme utilizes acyl-phosphate as fatty acyl donor, but not acyl-CoA or acyl-ACP.</text>
</comment>
<dbReference type="Pfam" id="PF02660">
    <property type="entry name" value="G3P_acyltransf"/>
    <property type="match status" value="1"/>
</dbReference>
<dbReference type="PANTHER" id="PTHR30309:SF0">
    <property type="entry name" value="GLYCEROL-3-PHOSPHATE ACYLTRANSFERASE-RELATED"/>
    <property type="match status" value="1"/>
</dbReference>
<keyword evidence="6 10" id="KW-0443">Lipid metabolism</keyword>
<keyword evidence="9 10" id="KW-1208">Phospholipid metabolism</keyword>
<keyword evidence="11" id="KW-0012">Acyltransferase</keyword>
<comment type="subcellular location">
    <subcellularLocation>
        <location evidence="10">Cell membrane</location>
        <topology evidence="10">Multi-pass membrane protein</topology>
    </subcellularLocation>
</comment>